<dbReference type="CDD" id="cd18539">
    <property type="entry name" value="SRP_G"/>
    <property type="match status" value="1"/>
</dbReference>
<feature type="binding site" evidence="9">
    <location>
        <begin position="109"/>
        <end position="116"/>
    </location>
    <ligand>
        <name>GTP</name>
        <dbReference type="ChEBI" id="CHEBI:37565"/>
    </ligand>
</feature>
<comment type="domain">
    <text evidence="9">Composed of three domains: the N-terminal N domain, which is responsible for interactions with the ribosome, the central G domain, which binds GTP, and the C-terminal M domain, which binds the RNA and the signal sequence of the RNC.</text>
</comment>
<keyword evidence="3 9" id="KW-0378">Hydrolase</keyword>
<comment type="subunit">
    <text evidence="9">Part of the signal recognition particle protein translocation system, which is composed of SRP and FtsY.</text>
</comment>
<evidence type="ECO:0000256" key="1">
    <source>
        <dbReference type="ARBA" id="ARBA00005450"/>
    </source>
</evidence>
<dbReference type="SMART" id="SM00963">
    <property type="entry name" value="SRP54_N"/>
    <property type="match status" value="1"/>
</dbReference>
<comment type="similarity">
    <text evidence="1 9">Belongs to the GTP-binding SRP family. SRP54 subfamily.</text>
</comment>
<dbReference type="NCBIfam" id="TIGR00959">
    <property type="entry name" value="ffh"/>
    <property type="match status" value="1"/>
</dbReference>
<dbReference type="Pfam" id="PF00448">
    <property type="entry name" value="SRP54"/>
    <property type="match status" value="1"/>
</dbReference>
<dbReference type="EMBL" id="OX365700">
    <property type="protein sequence ID" value="CAI4032740.1"/>
    <property type="molecule type" value="Genomic_DNA"/>
</dbReference>
<evidence type="ECO:0000256" key="7">
    <source>
        <dbReference type="ARBA" id="ARBA00023274"/>
    </source>
</evidence>
<keyword evidence="12" id="KW-1185">Reference proteome</keyword>
<evidence type="ECO:0000313" key="11">
    <source>
        <dbReference type="EMBL" id="CAI4032740.1"/>
    </source>
</evidence>
<keyword evidence="4 9" id="KW-0694">RNA-binding</keyword>
<feature type="domain" description="SRP54-type proteins GTP-binding" evidence="10">
    <location>
        <begin position="274"/>
        <end position="287"/>
    </location>
</feature>
<dbReference type="InterPro" id="IPR022941">
    <property type="entry name" value="SRP54"/>
</dbReference>
<keyword evidence="5 9" id="KW-0342">GTP-binding</keyword>
<dbReference type="EC" id="3.6.5.4" evidence="9"/>
<dbReference type="GO" id="GO:0048500">
    <property type="term" value="C:signal recognition particle"/>
    <property type="evidence" value="ECO:0007669"/>
    <property type="project" value="UniProtKB-UniRule"/>
</dbReference>
<dbReference type="GO" id="GO:0006614">
    <property type="term" value="P:SRP-dependent cotranslational protein targeting to membrane"/>
    <property type="evidence" value="ECO:0007669"/>
    <property type="project" value="InterPro"/>
</dbReference>
<keyword evidence="9" id="KW-0963">Cytoplasm</keyword>
<dbReference type="PROSITE" id="PS00300">
    <property type="entry name" value="SRP54"/>
    <property type="match status" value="1"/>
</dbReference>
<sequence length="451" mass="49288">MPVLDALSQKFETILRKLRGQGVLTEANIAEALKEVRLALLEADVNFKVVKDFIERVRVKAVGQEVLQSLTPGHQVVKIVWEELGEMMGKEQAGLKLASVPPTIIMMVGLQGAGKTTTCGKLARWFKNQGRRVLLVAADPRRPAAGDQLSNLGASLGVDVHRADRVDATQRDVVQICREGTERGRDKGYDVVILDTGGRLHIDDELMHELVAVKQAVLPQEVLLVADAMTGQDAVSMAGQFDQQVGLTGVILTKTEGDARGGAVLSIRAVTGKPIKFLGVGEKLDALELFHPDRMASRILGMGDVLTLIEKAQETYSQEQAEVARKTLSGKTLTFDDFRDQIKQVNKLGSMEQILGMLPGGQRLRDMMNGDAMPDKEIGRIVAIIDSMTAQERRDHTLLNGSRKKRIARGSGTSVQEVNRLIKQFLSARKLVKAISGPGGRRNLLQALRTM</sequence>
<dbReference type="SUPFAM" id="SSF52540">
    <property type="entry name" value="P-loop containing nucleoside triphosphate hydrolases"/>
    <property type="match status" value="1"/>
</dbReference>
<dbReference type="KEGG" id="nti:DNFV4_03170"/>
<evidence type="ECO:0000256" key="9">
    <source>
        <dbReference type="HAMAP-Rule" id="MF_00306"/>
    </source>
</evidence>
<evidence type="ECO:0000256" key="4">
    <source>
        <dbReference type="ARBA" id="ARBA00022884"/>
    </source>
</evidence>
<dbReference type="PANTHER" id="PTHR11564">
    <property type="entry name" value="SIGNAL RECOGNITION PARTICLE 54K PROTEIN SRP54"/>
    <property type="match status" value="1"/>
</dbReference>
<dbReference type="InterPro" id="IPR000897">
    <property type="entry name" value="SRP54_GTPase_dom"/>
</dbReference>
<comment type="catalytic activity">
    <reaction evidence="8 9">
        <text>GTP + H2O = GDP + phosphate + H(+)</text>
        <dbReference type="Rhea" id="RHEA:19669"/>
        <dbReference type="ChEBI" id="CHEBI:15377"/>
        <dbReference type="ChEBI" id="CHEBI:15378"/>
        <dbReference type="ChEBI" id="CHEBI:37565"/>
        <dbReference type="ChEBI" id="CHEBI:43474"/>
        <dbReference type="ChEBI" id="CHEBI:58189"/>
        <dbReference type="EC" id="3.6.5.4"/>
    </reaction>
</comment>
<dbReference type="GO" id="GO:0003924">
    <property type="term" value="F:GTPase activity"/>
    <property type="evidence" value="ECO:0007669"/>
    <property type="project" value="UniProtKB-UniRule"/>
</dbReference>
<evidence type="ECO:0000256" key="5">
    <source>
        <dbReference type="ARBA" id="ARBA00023134"/>
    </source>
</evidence>
<comment type="caution">
    <text evidence="9">Lacks conserved residue(s) required for the propagation of feature annotation.</text>
</comment>
<keyword evidence="6 9" id="KW-0733">Signal recognition particle</keyword>
<dbReference type="Pfam" id="PF02978">
    <property type="entry name" value="SRP_SPB"/>
    <property type="match status" value="1"/>
</dbReference>
<comment type="function">
    <text evidence="9">Involved in targeting and insertion of nascent membrane proteins into the cytoplasmic membrane. Binds to the hydrophobic signal sequence of the ribosome-nascent chain (RNC) as it emerges from the ribosomes. The SRP-RNC complex is then targeted to the cytoplasmic membrane where it interacts with the SRP receptor FtsY.</text>
</comment>
<dbReference type="HAMAP" id="MF_00306">
    <property type="entry name" value="SRP54"/>
    <property type="match status" value="1"/>
</dbReference>
<dbReference type="GO" id="GO:0008312">
    <property type="term" value="F:7S RNA binding"/>
    <property type="evidence" value="ECO:0007669"/>
    <property type="project" value="InterPro"/>
</dbReference>
<proteinExistence type="inferred from homology"/>
<dbReference type="AlphaFoldDB" id="A0AA86N0X9"/>
<reference evidence="11" key="1">
    <citation type="submission" date="2022-10" db="EMBL/GenBank/DDBJ databases">
        <authorList>
            <person name="Koch H."/>
        </authorList>
    </citation>
    <scope>NUCLEOTIDE SEQUENCE</scope>
    <source>
        <strain evidence="11">DNF</strain>
    </source>
</reference>
<dbReference type="InterPro" id="IPR036891">
    <property type="entry name" value="Signal_recog_part_SRP54_M_sf"/>
</dbReference>
<organism evidence="11 12">
    <name type="scientific">Nitrospira tepida</name>
    <dbReference type="NCBI Taxonomy" id="2973512"/>
    <lineage>
        <taxon>Bacteria</taxon>
        <taxon>Pseudomonadati</taxon>
        <taxon>Nitrospirota</taxon>
        <taxon>Nitrospiria</taxon>
        <taxon>Nitrospirales</taxon>
        <taxon>Nitrospiraceae</taxon>
        <taxon>Nitrospira</taxon>
    </lineage>
</organism>
<comment type="subcellular location">
    <subcellularLocation>
        <location evidence="9">Cytoplasm</location>
    </subcellularLocation>
    <text evidence="9">The SRP-RNC complex is targeted to the cytoplasmic membrane.</text>
</comment>
<keyword evidence="2 9" id="KW-0547">Nucleotide-binding</keyword>
<dbReference type="GO" id="GO:0005525">
    <property type="term" value="F:GTP binding"/>
    <property type="evidence" value="ECO:0007669"/>
    <property type="project" value="UniProtKB-UniRule"/>
</dbReference>
<accession>A0AA86N0X9</accession>
<evidence type="ECO:0000256" key="3">
    <source>
        <dbReference type="ARBA" id="ARBA00022801"/>
    </source>
</evidence>
<dbReference type="InterPro" id="IPR027417">
    <property type="entry name" value="P-loop_NTPase"/>
</dbReference>
<evidence type="ECO:0000313" key="12">
    <source>
        <dbReference type="Proteomes" id="UP001179121"/>
    </source>
</evidence>
<dbReference type="InterPro" id="IPR004125">
    <property type="entry name" value="Signal_recog_particle_SRP54_M"/>
</dbReference>
<dbReference type="Gene3D" id="3.40.50.300">
    <property type="entry name" value="P-loop containing nucleotide triphosphate hydrolases"/>
    <property type="match status" value="1"/>
</dbReference>
<dbReference type="Gene3D" id="1.20.120.140">
    <property type="entry name" value="Signal recognition particle SRP54, nucleotide-binding domain"/>
    <property type="match status" value="1"/>
</dbReference>
<gene>
    <name evidence="9" type="primary">ffh</name>
    <name evidence="11" type="ORF">DNFV4_03170</name>
</gene>
<dbReference type="InterPro" id="IPR004780">
    <property type="entry name" value="SRP"/>
</dbReference>
<dbReference type="Proteomes" id="UP001179121">
    <property type="component" value="Chromosome"/>
</dbReference>
<dbReference type="SMART" id="SM00962">
    <property type="entry name" value="SRP54"/>
    <property type="match status" value="1"/>
</dbReference>
<dbReference type="Pfam" id="PF02881">
    <property type="entry name" value="SRP54_N"/>
    <property type="match status" value="1"/>
</dbReference>
<dbReference type="PANTHER" id="PTHR11564:SF5">
    <property type="entry name" value="SIGNAL RECOGNITION PARTICLE SUBUNIT SRP54"/>
    <property type="match status" value="1"/>
</dbReference>
<dbReference type="SMART" id="SM00382">
    <property type="entry name" value="AAA"/>
    <property type="match status" value="1"/>
</dbReference>
<keyword evidence="7 9" id="KW-0687">Ribonucleoprotein</keyword>
<dbReference type="InterPro" id="IPR003593">
    <property type="entry name" value="AAA+_ATPase"/>
</dbReference>
<evidence type="ECO:0000259" key="10">
    <source>
        <dbReference type="PROSITE" id="PS00300"/>
    </source>
</evidence>
<evidence type="ECO:0000256" key="8">
    <source>
        <dbReference type="ARBA" id="ARBA00048027"/>
    </source>
</evidence>
<dbReference type="InterPro" id="IPR042101">
    <property type="entry name" value="SRP54_N_sf"/>
</dbReference>
<evidence type="ECO:0000256" key="2">
    <source>
        <dbReference type="ARBA" id="ARBA00022741"/>
    </source>
</evidence>
<dbReference type="InterPro" id="IPR013822">
    <property type="entry name" value="Signal_recog_particl_SRP54_hlx"/>
</dbReference>
<name>A0AA86N0X9_9BACT</name>
<dbReference type="SUPFAM" id="SSF47446">
    <property type="entry name" value="Signal peptide-binding domain"/>
    <property type="match status" value="1"/>
</dbReference>
<protein>
    <recommendedName>
        <fullName evidence="9">Signal recognition particle protein</fullName>
        <ecNumber evidence="9">3.6.5.4</ecNumber>
    </recommendedName>
    <alternativeName>
        <fullName evidence="9">Fifty-four homolog</fullName>
    </alternativeName>
</protein>
<dbReference type="Gene3D" id="1.10.260.30">
    <property type="entry name" value="Signal recognition particle, SRP54 subunit, M-domain"/>
    <property type="match status" value="1"/>
</dbReference>
<evidence type="ECO:0000256" key="6">
    <source>
        <dbReference type="ARBA" id="ARBA00023135"/>
    </source>
</evidence>